<proteinExistence type="predicted"/>
<dbReference type="KEGG" id="acan:ACA1_185300"/>
<dbReference type="Proteomes" id="UP000011083">
    <property type="component" value="Unassembled WGS sequence"/>
</dbReference>
<evidence type="ECO:0000313" key="1">
    <source>
        <dbReference type="EMBL" id="ELR20337.1"/>
    </source>
</evidence>
<dbReference type="VEuPathDB" id="AmoebaDB:ACA1_185300"/>
<reference evidence="1 2" key="1">
    <citation type="journal article" date="2013" name="Genome Biol.">
        <title>Genome of Acanthamoeba castellanii highlights extensive lateral gene transfer and early evolution of tyrosine kinase signaling.</title>
        <authorList>
            <person name="Clarke M."/>
            <person name="Lohan A.J."/>
            <person name="Liu B."/>
            <person name="Lagkouvardos I."/>
            <person name="Roy S."/>
            <person name="Zafar N."/>
            <person name="Bertelli C."/>
            <person name="Schilde C."/>
            <person name="Kianianmomeni A."/>
            <person name="Burglin T.R."/>
            <person name="Frech C."/>
            <person name="Turcotte B."/>
            <person name="Kopec K.O."/>
            <person name="Synnott J.M."/>
            <person name="Choo C."/>
            <person name="Paponov I."/>
            <person name="Finkler A."/>
            <person name="Soon Heng Tan C."/>
            <person name="Hutchins A.P."/>
            <person name="Weinmeier T."/>
            <person name="Rattei T."/>
            <person name="Chu J.S."/>
            <person name="Gimenez G."/>
            <person name="Irimia M."/>
            <person name="Rigden D.J."/>
            <person name="Fitzpatrick D.A."/>
            <person name="Lorenzo-Morales J."/>
            <person name="Bateman A."/>
            <person name="Chiu C.H."/>
            <person name="Tang P."/>
            <person name="Hegemann P."/>
            <person name="Fromm H."/>
            <person name="Raoult D."/>
            <person name="Greub G."/>
            <person name="Miranda-Saavedra D."/>
            <person name="Chen N."/>
            <person name="Nash P."/>
            <person name="Ginger M.L."/>
            <person name="Horn M."/>
            <person name="Schaap P."/>
            <person name="Caler L."/>
            <person name="Loftus B."/>
        </authorList>
    </citation>
    <scope>NUCLEOTIDE SEQUENCE [LARGE SCALE GENOMIC DNA]</scope>
    <source>
        <strain evidence="1 2">Neff</strain>
    </source>
</reference>
<sequence length="134" mass="14765">MFVLHNTVEWNSAPAVTTLHGVVVQGVQQLVCATYSVLSTDTLMCHDPLNGGALAFSQQLTAHQFVPTTFRQWLLVQDWAKEELAAIDPFTRTVAWTIPAGGVYHVDVADDESFLLLSSPATLWKWIVSPLVSQ</sequence>
<gene>
    <name evidence="1" type="ORF">ACA1_185300</name>
</gene>
<organism evidence="1 2">
    <name type="scientific">Acanthamoeba castellanii (strain ATCC 30010 / Neff)</name>
    <dbReference type="NCBI Taxonomy" id="1257118"/>
    <lineage>
        <taxon>Eukaryota</taxon>
        <taxon>Amoebozoa</taxon>
        <taxon>Discosea</taxon>
        <taxon>Longamoebia</taxon>
        <taxon>Centramoebida</taxon>
        <taxon>Acanthamoebidae</taxon>
        <taxon>Acanthamoeba</taxon>
    </lineage>
</organism>
<dbReference type="RefSeq" id="XP_004342531.1">
    <property type="nucleotide sequence ID" value="XM_004342482.1"/>
</dbReference>
<evidence type="ECO:0000313" key="2">
    <source>
        <dbReference type="Proteomes" id="UP000011083"/>
    </source>
</evidence>
<keyword evidence="2" id="KW-1185">Reference proteome</keyword>
<dbReference type="GeneID" id="14921187"/>
<protein>
    <submittedName>
        <fullName evidence="1">Uncharacterized protein</fullName>
    </submittedName>
</protein>
<accession>L8H523</accession>
<name>L8H523_ACACF</name>
<dbReference type="AlphaFoldDB" id="L8H523"/>
<dbReference type="EMBL" id="KB007920">
    <property type="protein sequence ID" value="ELR20337.1"/>
    <property type="molecule type" value="Genomic_DNA"/>
</dbReference>